<dbReference type="SUPFAM" id="SSF54427">
    <property type="entry name" value="NTF2-like"/>
    <property type="match status" value="1"/>
</dbReference>
<evidence type="ECO:0000259" key="2">
    <source>
        <dbReference type="Pfam" id="PF14534"/>
    </source>
</evidence>
<feature type="chain" id="PRO_5009240898" description="DUF4440 domain-containing protein" evidence="1">
    <location>
        <begin position="21"/>
        <end position="167"/>
    </location>
</feature>
<evidence type="ECO:0000256" key="1">
    <source>
        <dbReference type="SAM" id="SignalP"/>
    </source>
</evidence>
<accession>A0A1G7EZ46</accession>
<gene>
    <name evidence="3" type="ORF">SAMN05444167_0152</name>
</gene>
<keyword evidence="4" id="KW-1185">Reference proteome</keyword>
<dbReference type="EMBL" id="LT629690">
    <property type="protein sequence ID" value="SDE68867.1"/>
    <property type="molecule type" value="Genomic_DNA"/>
</dbReference>
<dbReference type="InterPro" id="IPR011944">
    <property type="entry name" value="Steroid_delta5-4_isomerase"/>
</dbReference>
<dbReference type="RefSeq" id="WP_172838095.1">
    <property type="nucleotide sequence ID" value="NZ_LT629690.1"/>
</dbReference>
<dbReference type="Pfam" id="PF14534">
    <property type="entry name" value="DUF4440"/>
    <property type="match status" value="1"/>
</dbReference>
<keyword evidence="1" id="KW-0732">Signal</keyword>
<dbReference type="InterPro" id="IPR032710">
    <property type="entry name" value="NTF2-like_dom_sf"/>
</dbReference>
<dbReference type="AlphaFoldDB" id="A0A1G7EZ46"/>
<feature type="signal peptide" evidence="1">
    <location>
        <begin position="1"/>
        <end position="20"/>
    </location>
</feature>
<evidence type="ECO:0000313" key="3">
    <source>
        <dbReference type="EMBL" id="SDE68867.1"/>
    </source>
</evidence>
<reference evidence="3 4" key="1">
    <citation type="submission" date="2016-10" db="EMBL/GenBank/DDBJ databases">
        <authorList>
            <person name="de Groot N.N."/>
        </authorList>
    </citation>
    <scope>NUCLEOTIDE SEQUENCE [LARGE SCALE GENOMIC DNA]</scope>
    <source>
        <strain evidence="3 4">GAS232</strain>
    </source>
</reference>
<name>A0A1G7EZ46_9BACT</name>
<dbReference type="InterPro" id="IPR027843">
    <property type="entry name" value="DUF4440"/>
</dbReference>
<organism evidence="3 4">
    <name type="scientific">Terriglobus roseus</name>
    <dbReference type="NCBI Taxonomy" id="392734"/>
    <lineage>
        <taxon>Bacteria</taxon>
        <taxon>Pseudomonadati</taxon>
        <taxon>Acidobacteriota</taxon>
        <taxon>Terriglobia</taxon>
        <taxon>Terriglobales</taxon>
        <taxon>Acidobacteriaceae</taxon>
        <taxon>Terriglobus</taxon>
    </lineage>
</organism>
<evidence type="ECO:0000313" key="4">
    <source>
        <dbReference type="Proteomes" id="UP000182427"/>
    </source>
</evidence>
<dbReference type="Proteomes" id="UP000182427">
    <property type="component" value="Chromosome I"/>
</dbReference>
<sequence length="167" mass="17994">MNSILAAAALLLVPAYLSPAAETSAPLTSTEQIQQIIAHQLDSWNRNDAAAWASDYSTLATFINVRGDVVKGREAIEKIHAFIFQGPYKGTRLSASIDTIEYPAPHVAIADITSEVSGFATLPPGLTPTEPGIFRTRLKYILVEEAGTWRIAAAQNTAVSPTRMDVK</sequence>
<protein>
    <recommendedName>
        <fullName evidence="2">DUF4440 domain-containing protein</fullName>
    </recommendedName>
</protein>
<feature type="domain" description="DUF4440" evidence="2">
    <location>
        <begin position="33"/>
        <end position="151"/>
    </location>
</feature>
<proteinExistence type="predicted"/>
<dbReference type="Gene3D" id="3.10.450.50">
    <property type="match status" value="1"/>
</dbReference>
<dbReference type="NCBIfam" id="TIGR02246">
    <property type="entry name" value="SgcJ/EcaC family oxidoreductase"/>
    <property type="match status" value="1"/>
</dbReference>